<feature type="region of interest" description="Disordered" evidence="1">
    <location>
        <begin position="1"/>
        <end position="35"/>
    </location>
</feature>
<evidence type="ECO:0000256" key="1">
    <source>
        <dbReference type="SAM" id="MobiDB-lite"/>
    </source>
</evidence>
<dbReference type="Proteomes" id="UP000095287">
    <property type="component" value="Unplaced"/>
</dbReference>
<keyword evidence="2" id="KW-1185">Reference proteome</keyword>
<sequence>MHPAAKPEQVECPSTPQAVEKPVDQPLESSTKRAKPVKRKFAAGLFSLARRRVHRGRWYLIKLLTDHCIWPVGGRTTTLLTWRTCQAILADER</sequence>
<name>A0A1I7Y9Z6_9BILA</name>
<dbReference type="AlphaFoldDB" id="A0A1I7Y9Z6"/>
<evidence type="ECO:0000313" key="3">
    <source>
        <dbReference type="WBParaSite" id="L893_g14237.t1"/>
    </source>
</evidence>
<organism evidence="2 3">
    <name type="scientific">Steinernema glaseri</name>
    <dbReference type="NCBI Taxonomy" id="37863"/>
    <lineage>
        <taxon>Eukaryota</taxon>
        <taxon>Metazoa</taxon>
        <taxon>Ecdysozoa</taxon>
        <taxon>Nematoda</taxon>
        <taxon>Chromadorea</taxon>
        <taxon>Rhabditida</taxon>
        <taxon>Tylenchina</taxon>
        <taxon>Panagrolaimomorpha</taxon>
        <taxon>Strongyloidoidea</taxon>
        <taxon>Steinernematidae</taxon>
        <taxon>Steinernema</taxon>
    </lineage>
</organism>
<protein>
    <submittedName>
        <fullName evidence="3">Uncharacterized protein</fullName>
    </submittedName>
</protein>
<dbReference type="WBParaSite" id="L893_g14237.t1">
    <property type="protein sequence ID" value="L893_g14237.t1"/>
    <property type="gene ID" value="L893_g14237"/>
</dbReference>
<proteinExistence type="predicted"/>
<reference evidence="3" key="1">
    <citation type="submission" date="2016-11" db="UniProtKB">
        <authorList>
            <consortium name="WormBaseParasite"/>
        </authorList>
    </citation>
    <scope>IDENTIFICATION</scope>
</reference>
<evidence type="ECO:0000313" key="2">
    <source>
        <dbReference type="Proteomes" id="UP000095287"/>
    </source>
</evidence>
<accession>A0A1I7Y9Z6</accession>